<organism evidence="2 3">
    <name type="scientific">Puccinia striiformis</name>
    <dbReference type="NCBI Taxonomy" id="27350"/>
    <lineage>
        <taxon>Eukaryota</taxon>
        <taxon>Fungi</taxon>
        <taxon>Dikarya</taxon>
        <taxon>Basidiomycota</taxon>
        <taxon>Pucciniomycotina</taxon>
        <taxon>Pucciniomycetes</taxon>
        <taxon>Pucciniales</taxon>
        <taxon>Pucciniaceae</taxon>
        <taxon>Puccinia</taxon>
    </lineage>
</organism>
<evidence type="ECO:0000313" key="2">
    <source>
        <dbReference type="EMBL" id="POW17265.1"/>
    </source>
</evidence>
<feature type="compositionally biased region" description="Polar residues" evidence="1">
    <location>
        <begin position="12"/>
        <end position="24"/>
    </location>
</feature>
<dbReference type="EMBL" id="PKSL01000003">
    <property type="protein sequence ID" value="POW17265.1"/>
    <property type="molecule type" value="Genomic_DNA"/>
</dbReference>
<feature type="compositionally biased region" description="Basic and acidic residues" evidence="1">
    <location>
        <begin position="25"/>
        <end position="41"/>
    </location>
</feature>
<evidence type="ECO:0000256" key="1">
    <source>
        <dbReference type="SAM" id="MobiDB-lite"/>
    </source>
</evidence>
<name>A0A2S4W663_9BASI</name>
<dbReference type="VEuPathDB" id="FungiDB:PSTT_00706"/>
<dbReference type="Proteomes" id="UP000239156">
    <property type="component" value="Unassembled WGS sequence"/>
</dbReference>
<protein>
    <submittedName>
        <fullName evidence="2">Uncharacterized protein</fullName>
    </submittedName>
</protein>
<feature type="region of interest" description="Disordered" evidence="1">
    <location>
        <begin position="12"/>
        <end position="73"/>
    </location>
</feature>
<evidence type="ECO:0000313" key="3">
    <source>
        <dbReference type="Proteomes" id="UP000239156"/>
    </source>
</evidence>
<accession>A0A2S4W663</accession>
<proteinExistence type="predicted"/>
<comment type="caution">
    <text evidence="2">The sequence shown here is derived from an EMBL/GenBank/DDBJ whole genome shotgun (WGS) entry which is preliminary data.</text>
</comment>
<keyword evidence="3" id="KW-1185">Reference proteome</keyword>
<sequence length="73" mass="7600">LSSQLPVQVLQRNLSGQKNSSGNLETHRNGSRQEDKSDKGCPGRNKAKLAGCILPPSVAKSRAAATRGGVDAS</sequence>
<reference evidence="2" key="1">
    <citation type="submission" date="2017-12" db="EMBL/GenBank/DDBJ databases">
        <title>Gene loss provides genomic basis for host adaptation in cereal stripe rust fungi.</title>
        <authorList>
            <person name="Xia C."/>
        </authorList>
    </citation>
    <scope>NUCLEOTIDE SEQUENCE [LARGE SCALE GENOMIC DNA]</scope>
    <source>
        <strain evidence="2">93-210</strain>
    </source>
</reference>
<dbReference type="AlphaFoldDB" id="A0A2S4W663"/>
<feature type="non-terminal residue" evidence="2">
    <location>
        <position position="1"/>
    </location>
</feature>
<gene>
    <name evidence="2" type="ORF">PSTT_00706</name>
</gene>